<evidence type="ECO:0000256" key="1">
    <source>
        <dbReference type="SAM" id="MobiDB-lite"/>
    </source>
</evidence>
<comment type="caution">
    <text evidence="2">The sequence shown here is derived from an EMBL/GenBank/DDBJ whole genome shotgun (WGS) entry which is preliminary data.</text>
</comment>
<organism evidence="2 3">
    <name type="scientific">Rhynchophorus ferrugineus</name>
    <name type="common">Red palm weevil</name>
    <name type="synonym">Curculio ferrugineus</name>
    <dbReference type="NCBI Taxonomy" id="354439"/>
    <lineage>
        <taxon>Eukaryota</taxon>
        <taxon>Metazoa</taxon>
        <taxon>Ecdysozoa</taxon>
        <taxon>Arthropoda</taxon>
        <taxon>Hexapoda</taxon>
        <taxon>Insecta</taxon>
        <taxon>Pterygota</taxon>
        <taxon>Neoptera</taxon>
        <taxon>Endopterygota</taxon>
        <taxon>Coleoptera</taxon>
        <taxon>Polyphaga</taxon>
        <taxon>Cucujiformia</taxon>
        <taxon>Curculionidae</taxon>
        <taxon>Dryophthorinae</taxon>
        <taxon>Rhynchophorus</taxon>
    </lineage>
</organism>
<keyword evidence="3" id="KW-1185">Reference proteome</keyword>
<dbReference type="AlphaFoldDB" id="A0A834HU94"/>
<protein>
    <submittedName>
        <fullName evidence="2">Uncharacterized protein</fullName>
    </submittedName>
</protein>
<accession>A0A834HU94</accession>
<dbReference type="EMBL" id="JAACXV010014294">
    <property type="protein sequence ID" value="KAF7268892.1"/>
    <property type="molecule type" value="Genomic_DNA"/>
</dbReference>
<reference evidence="2" key="1">
    <citation type="submission" date="2020-08" db="EMBL/GenBank/DDBJ databases">
        <title>Genome sequencing and assembly of the red palm weevil Rhynchophorus ferrugineus.</title>
        <authorList>
            <person name="Dias G.B."/>
            <person name="Bergman C.M."/>
            <person name="Manee M."/>
        </authorList>
    </citation>
    <scope>NUCLEOTIDE SEQUENCE</scope>
    <source>
        <strain evidence="2">AA-2017</strain>
        <tissue evidence="2">Whole larva</tissue>
    </source>
</reference>
<gene>
    <name evidence="2" type="ORF">GWI33_018034</name>
</gene>
<evidence type="ECO:0000313" key="2">
    <source>
        <dbReference type="EMBL" id="KAF7268892.1"/>
    </source>
</evidence>
<proteinExistence type="predicted"/>
<dbReference type="Proteomes" id="UP000625711">
    <property type="component" value="Unassembled WGS sequence"/>
</dbReference>
<name>A0A834HU94_RHYFE</name>
<feature type="region of interest" description="Disordered" evidence="1">
    <location>
        <begin position="28"/>
        <end position="65"/>
    </location>
</feature>
<sequence>MRALMTARRQIKQTAIGVVEIIYFSRPAPSIDDESGPYGGSGMDVGADARDQRSDVNNSDSGEERRNDGILSIWFACVDYTRKHKQKAVKSARFH</sequence>
<evidence type="ECO:0000313" key="3">
    <source>
        <dbReference type="Proteomes" id="UP000625711"/>
    </source>
</evidence>